<dbReference type="Gene3D" id="1.10.10.10">
    <property type="entry name" value="Winged helix-like DNA-binding domain superfamily/Winged helix DNA-binding domain"/>
    <property type="match status" value="1"/>
</dbReference>
<dbReference type="SUPFAM" id="SSF46894">
    <property type="entry name" value="C-terminal effector domain of the bipartite response regulators"/>
    <property type="match status" value="1"/>
</dbReference>
<gene>
    <name evidence="2" type="ORF">DFR69_101494</name>
</gene>
<dbReference type="SMART" id="SM00421">
    <property type="entry name" value="HTH_LUXR"/>
    <property type="match status" value="1"/>
</dbReference>
<feature type="domain" description="HTH luxR-type" evidence="1">
    <location>
        <begin position="286"/>
        <end position="343"/>
    </location>
</feature>
<dbReference type="InterPro" id="IPR036388">
    <property type="entry name" value="WH-like_DNA-bd_sf"/>
</dbReference>
<dbReference type="EMBL" id="QGTL01000001">
    <property type="protein sequence ID" value="PWV81154.1"/>
    <property type="molecule type" value="Genomic_DNA"/>
</dbReference>
<name>A0A317P3Y5_9NOCA</name>
<proteinExistence type="predicted"/>
<dbReference type="InterPro" id="IPR000792">
    <property type="entry name" value="Tscrpt_reg_LuxR_C"/>
</dbReference>
<dbReference type="GO" id="GO:0006355">
    <property type="term" value="P:regulation of DNA-templated transcription"/>
    <property type="evidence" value="ECO:0007669"/>
    <property type="project" value="InterPro"/>
</dbReference>
<evidence type="ECO:0000313" key="3">
    <source>
        <dbReference type="Proteomes" id="UP000246410"/>
    </source>
</evidence>
<dbReference type="AlphaFoldDB" id="A0A317P3Y5"/>
<keyword evidence="3" id="KW-1185">Reference proteome</keyword>
<accession>A0A317P3Y5</accession>
<dbReference type="InterPro" id="IPR016032">
    <property type="entry name" value="Sig_transdc_resp-reg_C-effctor"/>
</dbReference>
<dbReference type="GO" id="GO:0003677">
    <property type="term" value="F:DNA binding"/>
    <property type="evidence" value="ECO:0007669"/>
    <property type="project" value="InterPro"/>
</dbReference>
<organism evidence="2 3">
    <name type="scientific">Nocardia neocaledoniensis</name>
    <dbReference type="NCBI Taxonomy" id="236511"/>
    <lineage>
        <taxon>Bacteria</taxon>
        <taxon>Bacillati</taxon>
        <taxon>Actinomycetota</taxon>
        <taxon>Actinomycetes</taxon>
        <taxon>Mycobacteriales</taxon>
        <taxon>Nocardiaceae</taxon>
        <taxon>Nocardia</taxon>
    </lineage>
</organism>
<evidence type="ECO:0000259" key="1">
    <source>
        <dbReference type="SMART" id="SM00421"/>
    </source>
</evidence>
<protein>
    <submittedName>
        <fullName evidence="2">LuxR family transcriptional regulator</fullName>
    </submittedName>
</protein>
<sequence>MSIALQRFSNLIAAIYGAGGDPDRWDAVIREITDTFGAARGILVLADPETRRWAVRTAGNGAADLPAPLDLVADHLHRLPAGTATTSDLLLGPEANGLANSFLARLSDEQPSSWICLTMPDHAAIAGHPAELTLLRALVPHLRGALRTQSRLVELSRERAFALATLEKAHYGVLIVTADAALVFANSMAERLIHSGNGLTVDAAGRLHATPAAVHKRLRRLIEQAAAEEDGGNVALARPSGRRPLAVRVSPLDGLSGDSPWHRAALLLIVDPELDPEPQPEALHDLYGLTEAETLVALGVLRGDGLPAVADQLSVSVFTARTHLQHIFAKTKTHRQAELVRLLLTTAVSAP</sequence>
<evidence type="ECO:0000313" key="2">
    <source>
        <dbReference type="EMBL" id="PWV81154.1"/>
    </source>
</evidence>
<dbReference type="Proteomes" id="UP000246410">
    <property type="component" value="Unassembled WGS sequence"/>
</dbReference>
<reference evidence="2 3" key="1">
    <citation type="submission" date="2018-05" db="EMBL/GenBank/DDBJ databases">
        <title>Genomic Encyclopedia of Type Strains, Phase IV (KMG-IV): sequencing the most valuable type-strain genomes for metagenomic binning, comparative biology and taxonomic classification.</title>
        <authorList>
            <person name="Goeker M."/>
        </authorList>
    </citation>
    <scope>NUCLEOTIDE SEQUENCE [LARGE SCALE GENOMIC DNA]</scope>
    <source>
        <strain evidence="2 3">DSM 44717</strain>
    </source>
</reference>
<comment type="caution">
    <text evidence="2">The sequence shown here is derived from an EMBL/GenBank/DDBJ whole genome shotgun (WGS) entry which is preliminary data.</text>
</comment>